<protein>
    <submittedName>
        <fullName evidence="1">Uncharacterized protein</fullName>
    </submittedName>
</protein>
<gene>
    <name evidence="1" type="ordered locus">Sgly_2035</name>
</gene>
<dbReference type="Proteomes" id="UP000007488">
    <property type="component" value="Chromosome"/>
</dbReference>
<name>F0T1I7_SYNGF</name>
<evidence type="ECO:0000313" key="2">
    <source>
        <dbReference type="Proteomes" id="UP000007488"/>
    </source>
</evidence>
<organism evidence="1 2">
    <name type="scientific">Syntrophobotulus glycolicus (strain DSM 8271 / FlGlyR)</name>
    <dbReference type="NCBI Taxonomy" id="645991"/>
    <lineage>
        <taxon>Bacteria</taxon>
        <taxon>Bacillati</taxon>
        <taxon>Bacillota</taxon>
        <taxon>Clostridia</taxon>
        <taxon>Eubacteriales</taxon>
        <taxon>Desulfitobacteriaceae</taxon>
        <taxon>Syntrophobotulus</taxon>
    </lineage>
</organism>
<dbReference type="KEGG" id="sgy:Sgly_2035"/>
<dbReference type="RefSeq" id="WP_013625195.1">
    <property type="nucleotide sequence ID" value="NC_015172.1"/>
</dbReference>
<dbReference type="OrthoDB" id="1917787at2"/>
<reference evidence="2" key="2">
    <citation type="submission" date="2011-02" db="EMBL/GenBank/DDBJ databases">
        <title>The complete genome of Syntrophobotulus glycolicus DSM 8271.</title>
        <authorList>
            <person name="Lucas S."/>
            <person name="Copeland A."/>
            <person name="Lapidus A."/>
            <person name="Bruce D."/>
            <person name="Goodwin L."/>
            <person name="Pitluck S."/>
            <person name="Kyrpides N."/>
            <person name="Mavromatis K."/>
            <person name="Pagani I."/>
            <person name="Ivanova N."/>
            <person name="Mikhailova N."/>
            <person name="Chertkov O."/>
            <person name="Held B."/>
            <person name="Detter J.C."/>
            <person name="Tapia R."/>
            <person name="Han C."/>
            <person name="Land M."/>
            <person name="Hauser L."/>
            <person name="Markowitz V."/>
            <person name="Cheng J.-F."/>
            <person name="Hugenholtz P."/>
            <person name="Woyke T."/>
            <person name="Wu D."/>
            <person name="Spring S."/>
            <person name="Schroeder M."/>
            <person name="Brambilla E."/>
            <person name="Klenk H.-P."/>
            <person name="Eisen J.A."/>
        </authorList>
    </citation>
    <scope>NUCLEOTIDE SEQUENCE [LARGE SCALE GENOMIC DNA]</scope>
    <source>
        <strain evidence="2">DSM 8271 / FlGlyR</strain>
    </source>
</reference>
<dbReference type="HOGENOM" id="CLU_911930_0_0_9"/>
<reference evidence="1 2" key="1">
    <citation type="journal article" date="2011" name="Stand. Genomic Sci.">
        <title>Complete genome sequence of Syntrophobotulus glycolicus type strain (FlGlyR).</title>
        <authorList>
            <person name="Han C."/>
            <person name="Mwirichia R."/>
            <person name="Chertkov O."/>
            <person name="Held B."/>
            <person name="Lapidus A."/>
            <person name="Nolan M."/>
            <person name="Lucas S."/>
            <person name="Hammon N."/>
            <person name="Deshpande S."/>
            <person name="Cheng J.F."/>
            <person name="Tapia R."/>
            <person name="Goodwin L."/>
            <person name="Pitluck S."/>
            <person name="Huntemann M."/>
            <person name="Liolios K."/>
            <person name="Ivanova N."/>
            <person name="Pagani I."/>
            <person name="Mavromatis K."/>
            <person name="Ovchinikova G."/>
            <person name="Pati A."/>
            <person name="Chen A."/>
            <person name="Palaniappan K."/>
            <person name="Land M."/>
            <person name="Hauser L."/>
            <person name="Brambilla E.M."/>
            <person name="Rohde M."/>
            <person name="Spring S."/>
            <person name="Sikorski J."/>
            <person name="Goker M."/>
            <person name="Woyke T."/>
            <person name="Bristow J."/>
            <person name="Eisen J.A."/>
            <person name="Markowitz V."/>
            <person name="Hugenholtz P."/>
            <person name="Kyrpides N.C."/>
            <person name="Klenk H.P."/>
            <person name="Detter J.C."/>
        </authorList>
    </citation>
    <scope>NUCLEOTIDE SEQUENCE [LARGE SCALE GENOMIC DNA]</scope>
    <source>
        <strain evidence="2">DSM 8271 / FlGlyR</strain>
    </source>
</reference>
<proteinExistence type="predicted"/>
<accession>F0T1I7</accession>
<dbReference type="STRING" id="645991.Sgly_2035"/>
<sequence>MGNQALQIQRLAGGNIGATEAVLFDTVVYSAGNILYDPLTGIITFQKPGRYFVNWSVATQTAILPTGIIFALSSSQGEFLQGNSPLKTGEVTGTGIINVVAAPVTLSLVNAVGNNIYYASQLPIKADLIIFSDTSGGLADTSACFSMAQLAHIIEQLIVLYPTSTMSVFTTNLITVTSMPYQLYTSPAADGPGLFILKDAGNRIDIVPLTSIVAIYVGADTVYNPAITYLPPPSPLPLGCDTNLIAAMRDYLPIGTDVVIRLGVAAQASGAIYKSDYGIIVLSDADGNTPIFIPVMQTASVALTE</sequence>
<dbReference type="AlphaFoldDB" id="F0T1I7"/>
<dbReference type="Gene3D" id="2.60.120.40">
    <property type="match status" value="1"/>
</dbReference>
<dbReference type="InterPro" id="IPR008983">
    <property type="entry name" value="Tumour_necrosis_fac-like_dom"/>
</dbReference>
<dbReference type="EMBL" id="CP002547">
    <property type="protein sequence ID" value="ADY56328.1"/>
    <property type="molecule type" value="Genomic_DNA"/>
</dbReference>
<evidence type="ECO:0000313" key="1">
    <source>
        <dbReference type="EMBL" id="ADY56328.1"/>
    </source>
</evidence>
<dbReference type="eggNOG" id="ENOG503183A">
    <property type="taxonomic scope" value="Bacteria"/>
</dbReference>
<keyword evidence="2" id="KW-1185">Reference proteome</keyword>